<keyword evidence="2" id="KW-0378">Hydrolase</keyword>
<feature type="domain" description="Helicase-associated" evidence="1">
    <location>
        <begin position="82"/>
        <end position="140"/>
    </location>
</feature>
<dbReference type="PANTHER" id="PTHR33418:SF1">
    <property type="entry name" value="HELICASE-ASSOCIATED DOMAIN-CONTAINING PROTEIN"/>
    <property type="match status" value="1"/>
</dbReference>
<keyword evidence="3" id="KW-1185">Reference proteome</keyword>
<name>L8JSC4_9BACT</name>
<protein>
    <submittedName>
        <fullName evidence="2">Helicase</fullName>
    </submittedName>
</protein>
<feature type="domain" description="Helicase-associated" evidence="1">
    <location>
        <begin position="11"/>
        <end position="70"/>
    </location>
</feature>
<dbReference type="Pfam" id="PF03457">
    <property type="entry name" value="HA"/>
    <property type="match status" value="5"/>
</dbReference>
<proteinExistence type="predicted"/>
<dbReference type="PANTHER" id="PTHR33418">
    <property type="entry name" value="HELICASE-ASSOCIATED"/>
    <property type="match status" value="1"/>
</dbReference>
<dbReference type="InterPro" id="IPR005114">
    <property type="entry name" value="Helicase_assoc"/>
</dbReference>
<keyword evidence="2" id="KW-0347">Helicase</keyword>
<gene>
    <name evidence="2" type="ORF">C900_02246</name>
</gene>
<feature type="domain" description="Helicase-associated" evidence="1">
    <location>
        <begin position="294"/>
        <end position="351"/>
    </location>
</feature>
<accession>L8JSC4</accession>
<evidence type="ECO:0000313" key="3">
    <source>
        <dbReference type="Proteomes" id="UP000011135"/>
    </source>
</evidence>
<keyword evidence="2" id="KW-0067">ATP-binding</keyword>
<dbReference type="EMBL" id="AMZN01000032">
    <property type="protein sequence ID" value="ELR71871.1"/>
    <property type="molecule type" value="Genomic_DNA"/>
</dbReference>
<sequence length="375" mass="45818">MVRNNMFERNEKIWNNRYQELIAYKNRFGHCKVPSSWKENPSLAKWVTRQRENEETMPEARKKLLNEIGFLWRSDIRKKKNDNWMRFYEELKEFYSENGPSKVPETQEEYRSLSLWESRQRKRKKKLSAQRKALLDKIGFLWQADLERQKKDAWMRQYEKLKKFYTEHGHSSVPSHNDSSELNRLGGFVSRMRNREQYLEPWQKKLLEKVEFVWSPDIEKNSRKKWLTMFNKLKRFKKDYGHCDVPSKFDENPPLGRWVEVQRKGFSKLDDWKKKSLLDLGFNTSAMLKRNDWQKWLKMYNKLVAFYEKFGHPNVPENWPEDPDLARFVVNQRWAKNPPKEKREYLKRIGFNFKGDLAGRKRKRDEKGRYINELE</sequence>
<organism evidence="2 3">
    <name type="scientific">Fulvivirga imtechensis AK7</name>
    <dbReference type="NCBI Taxonomy" id="1237149"/>
    <lineage>
        <taxon>Bacteria</taxon>
        <taxon>Pseudomonadati</taxon>
        <taxon>Bacteroidota</taxon>
        <taxon>Cytophagia</taxon>
        <taxon>Cytophagales</taxon>
        <taxon>Fulvivirgaceae</taxon>
        <taxon>Fulvivirga</taxon>
    </lineage>
</organism>
<comment type="caution">
    <text evidence="2">The sequence shown here is derived from an EMBL/GenBank/DDBJ whole genome shotgun (WGS) entry which is preliminary data.</text>
</comment>
<evidence type="ECO:0000259" key="1">
    <source>
        <dbReference type="Pfam" id="PF03457"/>
    </source>
</evidence>
<dbReference type="eggNOG" id="COG1061">
    <property type="taxonomic scope" value="Bacteria"/>
</dbReference>
<feature type="domain" description="Helicase-associated" evidence="1">
    <location>
        <begin position="151"/>
        <end position="212"/>
    </location>
</feature>
<dbReference type="Gene3D" id="6.10.140.530">
    <property type="match status" value="5"/>
</dbReference>
<feature type="domain" description="Helicase-associated" evidence="1">
    <location>
        <begin position="223"/>
        <end position="282"/>
    </location>
</feature>
<dbReference type="AlphaFoldDB" id="L8JSC4"/>
<dbReference type="Proteomes" id="UP000011135">
    <property type="component" value="Unassembled WGS sequence"/>
</dbReference>
<dbReference type="GO" id="GO:0004386">
    <property type="term" value="F:helicase activity"/>
    <property type="evidence" value="ECO:0007669"/>
    <property type="project" value="UniProtKB-KW"/>
</dbReference>
<reference evidence="2 3" key="1">
    <citation type="submission" date="2012-12" db="EMBL/GenBank/DDBJ databases">
        <title>Genome assembly of Fulvivirga imtechensis AK7.</title>
        <authorList>
            <person name="Nupur N."/>
            <person name="Khatri I."/>
            <person name="Kumar R."/>
            <person name="Subramanian S."/>
            <person name="Pinnaka A."/>
        </authorList>
    </citation>
    <scope>NUCLEOTIDE SEQUENCE [LARGE SCALE GENOMIC DNA]</scope>
    <source>
        <strain evidence="2 3">AK7</strain>
    </source>
</reference>
<dbReference type="STRING" id="1237149.C900_02246"/>
<evidence type="ECO:0000313" key="2">
    <source>
        <dbReference type="EMBL" id="ELR71871.1"/>
    </source>
</evidence>
<keyword evidence="2" id="KW-0547">Nucleotide-binding</keyword>